<dbReference type="GO" id="GO:0003684">
    <property type="term" value="F:damaged DNA binding"/>
    <property type="evidence" value="ECO:0007669"/>
    <property type="project" value="TreeGrafter"/>
</dbReference>
<comment type="similarity">
    <text evidence="2">Belongs to the DNA repair metallo-beta-lactamase (DRMBL) family.</text>
</comment>
<comment type="subcellular location">
    <subcellularLocation>
        <location evidence="1">Nucleus</location>
    </subcellularLocation>
</comment>
<keyword evidence="5" id="KW-0539">Nucleus</keyword>
<keyword evidence="9" id="KW-1185">Reference proteome</keyword>
<gene>
    <name evidence="8" type="primary">Snm1</name>
    <name evidence="8" type="ORF">FRACYDRAFT_185579</name>
</gene>
<sequence length="402" mass="45843">MAGSRRLETTARITKNRNDTAEPGKGNKRSRYDTRKEDWKCPLYKKITGTDFVVDGFHYAKQSLTKNYFLSHYHSDHYGGLLSRWNMGTIYCSLPTANLVSQQLRVDRKFLHPLVMNQPTIIESRGKPVTVTCLDANHCPGAVMFFFEIGRKQILHVGDFRWSREIMLHGPLSSPLQKIASQKMELDELYLDTTYCNEKYVLPSQAKAIKATITMFENELERCKGNSLKRTLHLFGAYTIGKEKIYLSVAEHFGLIVYVDKARYRILSVVLPKECMKLLTTNKELATIWVVPMSHLNMKKMPEYFGIANSKPFAPAYDRIVGYRPTGWSITRSGIISSRNRGNLAIHSVPYSEHSSFPELVDCLACLKPAKIIPTVKASKSDEQVKVLLKGLRNRQTVLRLS</sequence>
<dbReference type="AlphaFoldDB" id="A0A1E7FFK4"/>
<dbReference type="GO" id="GO:0036297">
    <property type="term" value="P:interstrand cross-link repair"/>
    <property type="evidence" value="ECO:0007669"/>
    <property type="project" value="TreeGrafter"/>
</dbReference>
<protein>
    <submittedName>
        <fullName evidence="8">DRMBL-domain-containing protein</fullName>
    </submittedName>
</protein>
<dbReference type="SUPFAM" id="SSF56281">
    <property type="entry name" value="Metallo-hydrolase/oxidoreductase"/>
    <property type="match status" value="1"/>
</dbReference>
<evidence type="ECO:0000259" key="7">
    <source>
        <dbReference type="Pfam" id="PF07522"/>
    </source>
</evidence>
<dbReference type="InterPro" id="IPR036866">
    <property type="entry name" value="RibonucZ/Hydroxyglut_hydro"/>
</dbReference>
<accession>A0A1E7FFK4</accession>
<feature type="region of interest" description="Disordered" evidence="6">
    <location>
        <begin position="1"/>
        <end position="33"/>
    </location>
</feature>
<evidence type="ECO:0000256" key="6">
    <source>
        <dbReference type="SAM" id="MobiDB-lite"/>
    </source>
</evidence>
<dbReference type="Pfam" id="PF07522">
    <property type="entry name" value="DRMBL"/>
    <property type="match status" value="1"/>
</dbReference>
<organism evidence="8 9">
    <name type="scientific">Fragilariopsis cylindrus CCMP1102</name>
    <dbReference type="NCBI Taxonomy" id="635003"/>
    <lineage>
        <taxon>Eukaryota</taxon>
        <taxon>Sar</taxon>
        <taxon>Stramenopiles</taxon>
        <taxon>Ochrophyta</taxon>
        <taxon>Bacillariophyta</taxon>
        <taxon>Bacillariophyceae</taxon>
        <taxon>Bacillariophycidae</taxon>
        <taxon>Bacillariales</taxon>
        <taxon>Bacillariaceae</taxon>
        <taxon>Fragilariopsis</taxon>
    </lineage>
</organism>
<dbReference type="Gene3D" id="3.60.15.10">
    <property type="entry name" value="Ribonuclease Z/Hydroxyacylglutathione hydrolase-like"/>
    <property type="match status" value="1"/>
</dbReference>
<reference evidence="8 9" key="1">
    <citation type="submission" date="2016-09" db="EMBL/GenBank/DDBJ databases">
        <title>Extensive genetic diversity and differential bi-allelic expression allows diatom success in the polar Southern Ocean.</title>
        <authorList>
            <consortium name="DOE Joint Genome Institute"/>
            <person name="Mock T."/>
            <person name="Otillar R.P."/>
            <person name="Strauss J."/>
            <person name="Dupont C."/>
            <person name="Frickenhaus S."/>
            <person name="Maumus F."/>
            <person name="Mcmullan M."/>
            <person name="Sanges R."/>
            <person name="Schmutz J."/>
            <person name="Toseland A."/>
            <person name="Valas R."/>
            <person name="Veluchamy A."/>
            <person name="Ward B.J."/>
            <person name="Allen A."/>
            <person name="Barry K."/>
            <person name="Falciatore A."/>
            <person name="Ferrante M."/>
            <person name="Fortunato A.E."/>
            <person name="Gloeckner G."/>
            <person name="Gruber A."/>
            <person name="Hipkin R."/>
            <person name="Janech M."/>
            <person name="Kroth P."/>
            <person name="Leese F."/>
            <person name="Lindquist E."/>
            <person name="Lyon B.R."/>
            <person name="Martin J."/>
            <person name="Mayer C."/>
            <person name="Parker M."/>
            <person name="Quesneville H."/>
            <person name="Raymond J."/>
            <person name="Uhlig C."/>
            <person name="Valentin K.U."/>
            <person name="Worden A.Z."/>
            <person name="Armbrust E.V."/>
            <person name="Bowler C."/>
            <person name="Green B."/>
            <person name="Moulton V."/>
            <person name="Van Oosterhout C."/>
            <person name="Grigoriev I."/>
        </authorList>
    </citation>
    <scope>NUCLEOTIDE SEQUENCE [LARGE SCALE GENOMIC DNA]</scope>
    <source>
        <strain evidence="8 9">CCMP1102</strain>
    </source>
</reference>
<dbReference type="PANTHER" id="PTHR23240:SF35">
    <property type="entry name" value="DNA REPAIR METALLO-BETA-LACTAMASE FAMILY PROTEIN-RELATED"/>
    <property type="match status" value="1"/>
</dbReference>
<evidence type="ECO:0000256" key="5">
    <source>
        <dbReference type="ARBA" id="ARBA00023242"/>
    </source>
</evidence>
<keyword evidence="4" id="KW-0234">DNA repair</keyword>
<dbReference type="GO" id="GO:0006303">
    <property type="term" value="P:double-strand break repair via nonhomologous end joining"/>
    <property type="evidence" value="ECO:0007669"/>
    <property type="project" value="TreeGrafter"/>
</dbReference>
<dbReference type="InParanoid" id="A0A1E7FFK4"/>
<proteinExistence type="inferred from homology"/>
<dbReference type="FunCoup" id="A0A1E7FFK4">
    <property type="interactions" value="1"/>
</dbReference>
<dbReference type="EMBL" id="KV784358">
    <property type="protein sequence ID" value="OEU16573.1"/>
    <property type="molecule type" value="Genomic_DNA"/>
</dbReference>
<dbReference type="FunFam" id="3.40.50.12650:FF:000001">
    <property type="entry name" value="DNA cross-link repair 1A"/>
    <property type="match status" value="1"/>
</dbReference>
<evidence type="ECO:0000313" key="9">
    <source>
        <dbReference type="Proteomes" id="UP000095751"/>
    </source>
</evidence>
<evidence type="ECO:0000313" key="8">
    <source>
        <dbReference type="EMBL" id="OEU16573.1"/>
    </source>
</evidence>
<keyword evidence="3" id="KW-0227">DNA damage</keyword>
<evidence type="ECO:0000256" key="3">
    <source>
        <dbReference type="ARBA" id="ARBA00022763"/>
    </source>
</evidence>
<dbReference type="Gene3D" id="3.40.50.12650">
    <property type="match status" value="1"/>
</dbReference>
<dbReference type="KEGG" id="fcy:FRACYDRAFT_185579"/>
<dbReference type="PANTHER" id="PTHR23240">
    <property type="entry name" value="DNA CROSS-LINK REPAIR PROTEIN PSO2/SNM1-RELATED"/>
    <property type="match status" value="1"/>
</dbReference>
<dbReference type="InterPro" id="IPR011084">
    <property type="entry name" value="DRMBL"/>
</dbReference>
<name>A0A1E7FFK4_9STRA</name>
<evidence type="ECO:0000256" key="1">
    <source>
        <dbReference type="ARBA" id="ARBA00004123"/>
    </source>
</evidence>
<feature type="domain" description="DNA repair metallo-beta-lactamase" evidence="7">
    <location>
        <begin position="276"/>
        <end position="378"/>
    </location>
</feature>
<dbReference type="GO" id="GO:0005634">
    <property type="term" value="C:nucleus"/>
    <property type="evidence" value="ECO:0007669"/>
    <property type="project" value="UniProtKB-SubCell"/>
</dbReference>
<dbReference type="CDD" id="cd16273">
    <property type="entry name" value="SNM1A-1C-like_MBL-fold"/>
    <property type="match status" value="1"/>
</dbReference>
<dbReference type="GO" id="GO:0035312">
    <property type="term" value="F:5'-3' DNA exonuclease activity"/>
    <property type="evidence" value="ECO:0007669"/>
    <property type="project" value="TreeGrafter"/>
</dbReference>
<dbReference type="Proteomes" id="UP000095751">
    <property type="component" value="Unassembled WGS sequence"/>
</dbReference>
<evidence type="ECO:0000256" key="2">
    <source>
        <dbReference type="ARBA" id="ARBA00010304"/>
    </source>
</evidence>
<evidence type="ECO:0000256" key="4">
    <source>
        <dbReference type="ARBA" id="ARBA00023204"/>
    </source>
</evidence>
<dbReference type="OrthoDB" id="262529at2759"/>